<dbReference type="PANTHER" id="PTHR36057:SF1">
    <property type="entry name" value="LIPOPROTEIN LIPID ATTACHMENT SITE-LIKE PROTEIN, PUTATIVE (DUF1223)-RELATED"/>
    <property type="match status" value="1"/>
</dbReference>
<dbReference type="InterPro" id="IPR010634">
    <property type="entry name" value="DUF1223"/>
</dbReference>
<dbReference type="InterPro" id="IPR036249">
    <property type="entry name" value="Thioredoxin-like_sf"/>
</dbReference>
<dbReference type="AlphaFoldDB" id="A0A5B0VT25"/>
<dbReference type="OrthoDB" id="9808254at2"/>
<proteinExistence type="predicted"/>
<dbReference type="PANTHER" id="PTHR36057">
    <property type="match status" value="1"/>
</dbReference>
<dbReference type="RefSeq" id="WP_149637394.1">
    <property type="nucleotide sequence ID" value="NZ_VNIP01000013.1"/>
</dbReference>
<dbReference type="Proteomes" id="UP000323608">
    <property type="component" value="Unassembled WGS sequence"/>
</dbReference>
<evidence type="ECO:0000313" key="2">
    <source>
        <dbReference type="Proteomes" id="UP000323608"/>
    </source>
</evidence>
<organism evidence="1 2">
    <name type="scientific">Rhizobium tropici</name>
    <dbReference type="NCBI Taxonomy" id="398"/>
    <lineage>
        <taxon>Bacteria</taxon>
        <taxon>Pseudomonadati</taxon>
        <taxon>Pseudomonadota</taxon>
        <taxon>Alphaproteobacteria</taxon>
        <taxon>Hyphomicrobiales</taxon>
        <taxon>Rhizobiaceae</taxon>
        <taxon>Rhizobium/Agrobacterium group</taxon>
        <taxon>Rhizobium</taxon>
    </lineage>
</organism>
<sequence>MRQLARLVVTGTVMCVTAGASHGAPSDNRPLTVVELFTSQGCSSCPPANANLINLSKRDAVLTLSFAVTYWDYLGWKDTFGKQEFSDRQIAYEAPLHQSGPFTPQMVVNGTKTVVGNNLSELTALLSTVSHLKGPAITLGRSRTEIGHGDVPRTAADVWLIQYDPNVIDVPIARGENAGSTLPHIHVVHALKRLGQWDGSSTAFDFSKAPDGLRTAILIQEPRGGPILAAATD</sequence>
<comment type="caution">
    <text evidence="1">The sequence shown here is derived from an EMBL/GenBank/DDBJ whole genome shotgun (WGS) entry which is preliminary data.</text>
</comment>
<accession>A0A5B0VT25</accession>
<evidence type="ECO:0000313" key="1">
    <source>
        <dbReference type="EMBL" id="KAA1177275.1"/>
    </source>
</evidence>
<dbReference type="SUPFAM" id="SSF52833">
    <property type="entry name" value="Thioredoxin-like"/>
    <property type="match status" value="1"/>
</dbReference>
<name>A0A5B0VT25_RHITR</name>
<gene>
    <name evidence="1" type="ORF">FP026_25640</name>
</gene>
<protein>
    <submittedName>
        <fullName evidence="1">DUF1223 domain-containing protein</fullName>
    </submittedName>
</protein>
<dbReference type="EMBL" id="VNIP01000013">
    <property type="protein sequence ID" value="KAA1177275.1"/>
    <property type="molecule type" value="Genomic_DNA"/>
</dbReference>
<dbReference type="Pfam" id="PF06764">
    <property type="entry name" value="DUF1223"/>
    <property type="match status" value="1"/>
</dbReference>
<reference evidence="1 2" key="1">
    <citation type="submission" date="2019-07" db="EMBL/GenBank/DDBJ databases">
        <title>The Draft Genome Sequence of Rhizobium tropici SARCC-755 Associated with Superior Nodulation on Pigeonpea (Cajanus cajan (L.) Millsp.).</title>
        <authorList>
            <person name="Bopape F.L."/>
            <person name="Hassen A.I."/>
            <person name="Swanevelder Z.H."/>
            <person name="Gwata E.T."/>
        </authorList>
    </citation>
    <scope>NUCLEOTIDE SEQUENCE [LARGE SCALE GENOMIC DNA]</scope>
    <source>
        <strain evidence="1 2">SARCC-755</strain>
    </source>
</reference>